<accession>A0A1S7LGD3</accession>
<organism evidence="4">
    <name type="scientific">Magnetococcus massalia (strain MO-1)</name>
    <dbReference type="NCBI Taxonomy" id="451514"/>
    <lineage>
        <taxon>Bacteria</taxon>
        <taxon>Pseudomonadati</taxon>
        <taxon>Pseudomonadota</taxon>
        <taxon>Magnetococcia</taxon>
        <taxon>Magnetococcales</taxon>
        <taxon>Magnetococcaceae</taxon>
        <taxon>Magnetococcus</taxon>
    </lineage>
</organism>
<sequence>MVMSSKDRKVKINEAFEKRVQKLDEKKAAFVQDQQHPGKTGFGAKAAAAAAYEARMEAQKAKREEILNRAPVTQEESKAQRQKRAQLAHKQSVKTFESDNLWKEPEQIEAKKRQEIAEQLEQAAQAKLVRQRKIRAMLIPYLVIAAIFASIWGVSALNELGREFKEEPITFMRWEKDHPIMGDLVRWMYAEKRKSKEQWRNTEKFVDKLNSFNR</sequence>
<proteinExistence type="predicted"/>
<feature type="coiled-coil region" evidence="1">
    <location>
        <begin position="13"/>
        <end position="69"/>
    </location>
</feature>
<feature type="region of interest" description="Disordered" evidence="2">
    <location>
        <begin position="69"/>
        <end position="90"/>
    </location>
</feature>
<protein>
    <submittedName>
        <fullName evidence="4">Uncharacterized protein</fullName>
    </submittedName>
</protein>
<dbReference type="EMBL" id="LO017727">
    <property type="protein sequence ID" value="CRH05154.1"/>
    <property type="molecule type" value="Genomic_DNA"/>
</dbReference>
<evidence type="ECO:0000256" key="1">
    <source>
        <dbReference type="SAM" id="Coils"/>
    </source>
</evidence>
<keyword evidence="3" id="KW-0812">Transmembrane</keyword>
<reference evidence="4" key="1">
    <citation type="submission" date="2015-04" db="EMBL/GenBank/DDBJ databases">
        <authorList>
            <person name="Syromyatnikov M.Y."/>
            <person name="Popov V.N."/>
        </authorList>
    </citation>
    <scope>NUCLEOTIDE SEQUENCE</scope>
    <source>
        <strain evidence="4">MO-1</strain>
    </source>
</reference>
<dbReference type="AlphaFoldDB" id="A0A1S7LGD3"/>
<name>A0A1S7LGD3_MAGMO</name>
<gene>
    <name evidence="4" type="ORF">MAGMO_0956</name>
</gene>
<keyword evidence="3" id="KW-1133">Transmembrane helix</keyword>
<keyword evidence="3" id="KW-0472">Membrane</keyword>
<evidence type="ECO:0000313" key="4">
    <source>
        <dbReference type="EMBL" id="CRH05154.1"/>
    </source>
</evidence>
<keyword evidence="1" id="KW-0175">Coiled coil</keyword>
<feature type="transmembrane region" description="Helical" evidence="3">
    <location>
        <begin position="138"/>
        <end position="157"/>
    </location>
</feature>
<evidence type="ECO:0000256" key="2">
    <source>
        <dbReference type="SAM" id="MobiDB-lite"/>
    </source>
</evidence>
<evidence type="ECO:0000256" key="3">
    <source>
        <dbReference type="SAM" id="Phobius"/>
    </source>
</evidence>